<dbReference type="EMBL" id="BPLQ01012149">
    <property type="protein sequence ID" value="GIY63000.1"/>
    <property type="molecule type" value="Genomic_DNA"/>
</dbReference>
<accession>A0AAV4V079</accession>
<dbReference type="Proteomes" id="UP001054837">
    <property type="component" value="Unassembled WGS sequence"/>
</dbReference>
<sequence>MTIREEMANNNSEEGLNTISDTYENSCQNQPNMKSKNLYEYHESVFNTLALLSDPVWICSNEKNSIHLTAISEWVHHQRVWMAVNKVTVAEVVGGVRGVIPSSKLATYGDYRYDLDLEEMYDILEEQNTVNYKSARRHGDEENSNHPKAENKHLDAKSEETKDHVKNEKTVQDTQDLISHDLDDWILKWTTLLRAVRRVISQEKSFDVWTDVLMKTLNKFLSALRFNTSLLKLMQTDIPFITDYRQLLKEPITTLEILSIPKPYLEGSFKLDSKQEDDLWLKLSSPSIKKLWGKNSANELQETLLSKDKTLGFDSWIGSTNFLRRQRQWKGSATTEESDDIEISEERGKEMIGSLINYIDGSTDKMERFDRKETSNIENKSKNYFPEMHKDWNRISFARRMDGVNEARANQTSNWKCYYNQQCEQQLLFKQVLSVPPPPPPMMFPPPLCIPPPPLLTTMHSFPTQKLPFYIPSSNQPLQNYNYEKLRLNLPRNHSNAWPLTSNIHQQTTIAMQNATFQSLAHTSHHTVPGNKYYNQSQITPQFQMGSSTVLQINQNIFQKRNNPTICSQSQHSYDLNQLNFDYKVNNDGNSPGIPDVNSPVSNNQDRDAYAKFFNMIADSLLFSSDKVRATKMPNMKNEKIDGWTYFKIVIQIILRNATHVLLSENIQQINCSKTVNQFVAHLKNSQKH</sequence>
<dbReference type="AlphaFoldDB" id="A0AAV4V079"/>
<organism evidence="2 3">
    <name type="scientific">Caerostris darwini</name>
    <dbReference type="NCBI Taxonomy" id="1538125"/>
    <lineage>
        <taxon>Eukaryota</taxon>
        <taxon>Metazoa</taxon>
        <taxon>Ecdysozoa</taxon>
        <taxon>Arthropoda</taxon>
        <taxon>Chelicerata</taxon>
        <taxon>Arachnida</taxon>
        <taxon>Araneae</taxon>
        <taxon>Araneomorphae</taxon>
        <taxon>Entelegynae</taxon>
        <taxon>Araneoidea</taxon>
        <taxon>Araneidae</taxon>
        <taxon>Caerostris</taxon>
    </lineage>
</organism>
<protein>
    <submittedName>
        <fullName evidence="2">Uncharacterized protein</fullName>
    </submittedName>
</protein>
<name>A0AAV4V079_9ARAC</name>
<feature type="region of interest" description="Disordered" evidence="1">
    <location>
        <begin position="1"/>
        <end position="27"/>
    </location>
</feature>
<gene>
    <name evidence="2" type="primary">AVEN_73816_1</name>
    <name evidence="2" type="ORF">CDAR_34271</name>
</gene>
<feature type="region of interest" description="Disordered" evidence="1">
    <location>
        <begin position="133"/>
        <end position="167"/>
    </location>
</feature>
<reference evidence="2 3" key="1">
    <citation type="submission" date="2021-06" db="EMBL/GenBank/DDBJ databases">
        <title>Caerostris darwini draft genome.</title>
        <authorList>
            <person name="Kono N."/>
            <person name="Arakawa K."/>
        </authorList>
    </citation>
    <scope>NUCLEOTIDE SEQUENCE [LARGE SCALE GENOMIC DNA]</scope>
</reference>
<evidence type="ECO:0000313" key="2">
    <source>
        <dbReference type="EMBL" id="GIY63000.1"/>
    </source>
</evidence>
<feature type="compositionally biased region" description="Basic and acidic residues" evidence="1">
    <location>
        <begin position="137"/>
        <end position="167"/>
    </location>
</feature>
<evidence type="ECO:0000256" key="1">
    <source>
        <dbReference type="SAM" id="MobiDB-lite"/>
    </source>
</evidence>
<proteinExistence type="predicted"/>
<feature type="compositionally biased region" description="Polar residues" evidence="1">
    <location>
        <begin position="8"/>
        <end position="27"/>
    </location>
</feature>
<keyword evidence="3" id="KW-1185">Reference proteome</keyword>
<comment type="caution">
    <text evidence="2">The sequence shown here is derived from an EMBL/GenBank/DDBJ whole genome shotgun (WGS) entry which is preliminary data.</text>
</comment>
<evidence type="ECO:0000313" key="3">
    <source>
        <dbReference type="Proteomes" id="UP001054837"/>
    </source>
</evidence>